<sequence length="121" mass="12971">MLSLATLCMYPRVKLHIPSVFPLSKPVEIFLQLGVIRAPATTSYTAVSLAISLASEPPQAAESVLSAAATPGITACLALAAHYLQNSLWSMRQIRHARFNVVILKTPSPSGSKLQFVSVHC</sequence>
<organism evidence="1 2">
    <name type="scientific">Batillaria attramentaria</name>
    <dbReference type="NCBI Taxonomy" id="370345"/>
    <lineage>
        <taxon>Eukaryota</taxon>
        <taxon>Metazoa</taxon>
        <taxon>Spiralia</taxon>
        <taxon>Lophotrochozoa</taxon>
        <taxon>Mollusca</taxon>
        <taxon>Gastropoda</taxon>
        <taxon>Caenogastropoda</taxon>
        <taxon>Sorbeoconcha</taxon>
        <taxon>Cerithioidea</taxon>
        <taxon>Batillariidae</taxon>
        <taxon>Batillaria</taxon>
    </lineage>
</organism>
<dbReference type="Proteomes" id="UP001519460">
    <property type="component" value="Unassembled WGS sequence"/>
</dbReference>
<gene>
    <name evidence="1" type="ORF">BaRGS_00008516</name>
</gene>
<comment type="caution">
    <text evidence="1">The sequence shown here is derived from an EMBL/GenBank/DDBJ whole genome shotgun (WGS) entry which is preliminary data.</text>
</comment>
<keyword evidence="2" id="KW-1185">Reference proteome</keyword>
<proteinExistence type="predicted"/>
<dbReference type="AlphaFoldDB" id="A0ABD0LM71"/>
<evidence type="ECO:0000313" key="1">
    <source>
        <dbReference type="EMBL" id="KAK7500293.1"/>
    </source>
</evidence>
<reference evidence="1 2" key="1">
    <citation type="journal article" date="2023" name="Sci. Data">
        <title>Genome assembly of the Korean intertidal mud-creeper Batillaria attramentaria.</title>
        <authorList>
            <person name="Patra A.K."/>
            <person name="Ho P.T."/>
            <person name="Jun S."/>
            <person name="Lee S.J."/>
            <person name="Kim Y."/>
            <person name="Won Y.J."/>
        </authorList>
    </citation>
    <scope>NUCLEOTIDE SEQUENCE [LARGE SCALE GENOMIC DNA]</scope>
    <source>
        <strain evidence="1">Wonlab-2016</strain>
    </source>
</reference>
<name>A0ABD0LM71_9CAEN</name>
<accession>A0ABD0LM71</accession>
<dbReference type="EMBL" id="JACVVK020000038">
    <property type="protein sequence ID" value="KAK7500293.1"/>
    <property type="molecule type" value="Genomic_DNA"/>
</dbReference>
<protein>
    <submittedName>
        <fullName evidence="1">Uncharacterized protein</fullName>
    </submittedName>
</protein>
<evidence type="ECO:0000313" key="2">
    <source>
        <dbReference type="Proteomes" id="UP001519460"/>
    </source>
</evidence>